<evidence type="ECO:0000313" key="1">
    <source>
        <dbReference type="EMBL" id="MBB6226607.1"/>
    </source>
</evidence>
<dbReference type="InterPro" id="IPR029068">
    <property type="entry name" value="Glyas_Bleomycin-R_OHBP_Dase"/>
</dbReference>
<dbReference type="Proteomes" id="UP000538147">
    <property type="component" value="Unassembled WGS sequence"/>
</dbReference>
<sequence length="356" mass="38523">MIGESNRRHVLAGGLALLATPARAQSVVPRSWFGPARPDAGWAEAVVVVRSLERTAAWLAEVAGWAPRRPEGATPTSVLRLWQLPAAATGRELLLGNPGDESGFVRLVQLENAGPQMEIRSSAMTWDTGGVFSLMTRARDLDSAFARHQAMGFSAFNDPTDFDFGGVILRNIVLRGPDGVNIAIYERKKPLLVGWETISKLSAPFNAMQMVRDVGAARRFYETLFGYAPVAAGSFIDPAESPNNFALPQNIATERPRDYAIMAVGGSEIGRVEPMHFKGLTGRDLSARAVFPNLGVAALRMPTTRMTLLLGRARGLGLTPSPVVEAELAPWGRVRLAQLRSPDGVIIELMERMGAQ</sequence>
<name>A0A841L1R6_9SPHN</name>
<accession>A0A841L1R6</accession>
<proteinExistence type="predicted"/>
<dbReference type="GO" id="GO:0051213">
    <property type="term" value="F:dioxygenase activity"/>
    <property type="evidence" value="ECO:0007669"/>
    <property type="project" value="UniProtKB-KW"/>
</dbReference>
<protein>
    <submittedName>
        <fullName evidence="1">Catechol 2,3-dioxygenase-like lactoylglutathione lyase family enzyme</fullName>
    </submittedName>
</protein>
<dbReference type="Gene3D" id="3.10.180.10">
    <property type="entry name" value="2,3-Dihydroxybiphenyl 1,2-Dioxygenase, domain 1"/>
    <property type="match status" value="2"/>
</dbReference>
<keyword evidence="1" id="KW-0456">Lyase</keyword>
<comment type="caution">
    <text evidence="1">The sequence shown here is derived from an EMBL/GenBank/DDBJ whole genome shotgun (WGS) entry which is preliminary data.</text>
</comment>
<dbReference type="SUPFAM" id="SSF54593">
    <property type="entry name" value="Glyoxalase/Bleomycin resistance protein/Dihydroxybiphenyl dioxygenase"/>
    <property type="match status" value="2"/>
</dbReference>
<dbReference type="EMBL" id="JACIIV010000004">
    <property type="protein sequence ID" value="MBB6226607.1"/>
    <property type="molecule type" value="Genomic_DNA"/>
</dbReference>
<keyword evidence="1" id="KW-0223">Dioxygenase</keyword>
<keyword evidence="2" id="KW-1185">Reference proteome</keyword>
<dbReference type="RefSeq" id="WP_184195600.1">
    <property type="nucleotide sequence ID" value="NZ_BMOX01000162.1"/>
</dbReference>
<organism evidence="1 2">
    <name type="scientific">Polymorphobacter multimanifer</name>
    <dbReference type="NCBI Taxonomy" id="1070431"/>
    <lineage>
        <taxon>Bacteria</taxon>
        <taxon>Pseudomonadati</taxon>
        <taxon>Pseudomonadota</taxon>
        <taxon>Alphaproteobacteria</taxon>
        <taxon>Sphingomonadales</taxon>
        <taxon>Sphingosinicellaceae</taxon>
        <taxon>Polymorphobacter</taxon>
    </lineage>
</organism>
<dbReference type="GO" id="GO:0016829">
    <property type="term" value="F:lyase activity"/>
    <property type="evidence" value="ECO:0007669"/>
    <property type="project" value="UniProtKB-KW"/>
</dbReference>
<dbReference type="AlphaFoldDB" id="A0A841L1R6"/>
<keyword evidence="1" id="KW-0560">Oxidoreductase</keyword>
<reference evidence="1 2" key="1">
    <citation type="submission" date="2020-08" db="EMBL/GenBank/DDBJ databases">
        <title>Genomic Encyclopedia of Type Strains, Phase IV (KMG-IV): sequencing the most valuable type-strain genomes for metagenomic binning, comparative biology and taxonomic classification.</title>
        <authorList>
            <person name="Goeker M."/>
        </authorList>
    </citation>
    <scope>NUCLEOTIDE SEQUENCE [LARGE SCALE GENOMIC DNA]</scope>
    <source>
        <strain evidence="1 2">DSM 102189</strain>
    </source>
</reference>
<gene>
    <name evidence="1" type="ORF">FHS79_000764</name>
</gene>
<evidence type="ECO:0000313" key="2">
    <source>
        <dbReference type="Proteomes" id="UP000538147"/>
    </source>
</evidence>